<protein>
    <submittedName>
        <fullName evidence="2">Uncharacterized protein</fullName>
    </submittedName>
</protein>
<evidence type="ECO:0000256" key="1">
    <source>
        <dbReference type="SAM" id="Coils"/>
    </source>
</evidence>
<keyword evidence="1" id="KW-0175">Coiled coil</keyword>
<evidence type="ECO:0000313" key="2">
    <source>
        <dbReference type="EMBL" id="KAK1625335.1"/>
    </source>
</evidence>
<dbReference type="GeneID" id="85477638"/>
<accession>A0AAJ0EBQ2</accession>
<dbReference type="Proteomes" id="UP001243989">
    <property type="component" value="Unassembled WGS sequence"/>
</dbReference>
<name>A0AAJ0EBQ2_9PEZI</name>
<keyword evidence="3" id="KW-1185">Reference proteome</keyword>
<evidence type="ECO:0000313" key="3">
    <source>
        <dbReference type="Proteomes" id="UP001243989"/>
    </source>
</evidence>
<dbReference type="AlphaFoldDB" id="A0AAJ0EBQ2"/>
<feature type="coiled-coil region" evidence="1">
    <location>
        <begin position="69"/>
        <end position="103"/>
    </location>
</feature>
<organism evidence="2 3">
    <name type="scientific">Colletotrichum phormii</name>
    <dbReference type="NCBI Taxonomy" id="359342"/>
    <lineage>
        <taxon>Eukaryota</taxon>
        <taxon>Fungi</taxon>
        <taxon>Dikarya</taxon>
        <taxon>Ascomycota</taxon>
        <taxon>Pezizomycotina</taxon>
        <taxon>Sordariomycetes</taxon>
        <taxon>Hypocreomycetidae</taxon>
        <taxon>Glomerellales</taxon>
        <taxon>Glomerellaceae</taxon>
        <taxon>Colletotrichum</taxon>
        <taxon>Colletotrichum acutatum species complex</taxon>
    </lineage>
</organism>
<proteinExistence type="predicted"/>
<reference evidence="2" key="1">
    <citation type="submission" date="2021-06" db="EMBL/GenBank/DDBJ databases">
        <title>Comparative genomics, transcriptomics and evolutionary studies reveal genomic signatures of adaptation to plant cell wall in hemibiotrophic fungi.</title>
        <authorList>
            <consortium name="DOE Joint Genome Institute"/>
            <person name="Baroncelli R."/>
            <person name="Diaz J.F."/>
            <person name="Benocci T."/>
            <person name="Peng M."/>
            <person name="Battaglia E."/>
            <person name="Haridas S."/>
            <person name="Andreopoulos W."/>
            <person name="Labutti K."/>
            <person name="Pangilinan J."/>
            <person name="Floch G.L."/>
            <person name="Makela M.R."/>
            <person name="Henrissat B."/>
            <person name="Grigoriev I.V."/>
            <person name="Crouch J.A."/>
            <person name="De Vries R.P."/>
            <person name="Sukno S.A."/>
            <person name="Thon M.R."/>
        </authorList>
    </citation>
    <scope>NUCLEOTIDE SEQUENCE</scope>
    <source>
        <strain evidence="2">CBS 102054</strain>
    </source>
</reference>
<gene>
    <name evidence="2" type="ORF">BDP81DRAFT_452808</name>
</gene>
<dbReference type="EMBL" id="JAHMHQ010000020">
    <property type="protein sequence ID" value="KAK1625335.1"/>
    <property type="molecule type" value="Genomic_DNA"/>
</dbReference>
<comment type="caution">
    <text evidence="2">The sequence shown here is derived from an EMBL/GenBank/DDBJ whole genome shotgun (WGS) entry which is preliminary data.</text>
</comment>
<dbReference type="RefSeq" id="XP_060441330.1">
    <property type="nucleotide sequence ID" value="XM_060592776.1"/>
</dbReference>
<sequence>MSQSSNMAVKSDSEDDFVVIEDTHTIALNKLKKEHQQVIRDLNDKHIGELAILRDSCYKRSQNAISTANASIDRRKASFERRKEEYEMEIDDLKDELAAEKAKVAAQLLPLVPPHPSRQSPWPI</sequence>